<dbReference type="InterPro" id="IPR036465">
    <property type="entry name" value="vWFA_dom_sf"/>
</dbReference>
<sequence>MRKTWIAFVVLMAAVAQGFNLPVARRDVLEELKELSDVSLECKEKPVELGIVLDTSKSIWILDFIRAIKFLQDLVSYFDIGSTKTRVALITFGDGIHKDKSFNLNTYTTKEELLEAISKIPHTFDKHTGTALGIDYMRDVQLGEDKVRSNANKIAVVITDGNSQNKEATAESAAKAQADGIKMIAVGVGNKVNDQELENIAAGNQNRVIRTRKYSQLKNILEPLREKICEPVTPAPPIIETPVTLPSPTEPPKDEPFGKGPFELTSEQETTPAIQKTSTTLAPTMPPPKEGHLGAVYDEHVCEDVHIELGIVLDSSSSIWPPDFERAKEFLEDLVGAFDIGPDKTRVALILFGDGIYTEEAFNLTTYISETDIKAAIGNIEHKGGAYTSTGQGIDFMREQLASQVVRPGHQKVAVVITDGNSQEGDETASAAARAVKDGIYMIAVGIGDRVNDKELENIAGGNSSRVIRATKFSQIMNVLGPLRTKICKPNASLPVARRAVLGDLTDFSEESSVNLPVERKDVLEELKQLSDVSNGLKLFWGELKHGQEANHPDLVNRPQAVLGGLKHGQEAKYPDLLNRPQAVLGRTQAWARSQPP</sequence>
<dbReference type="EMBL" id="JAWDGP010001872">
    <property type="protein sequence ID" value="KAK3787228.1"/>
    <property type="molecule type" value="Genomic_DNA"/>
</dbReference>
<feature type="domain" description="VWFA" evidence="3">
    <location>
        <begin position="48"/>
        <end position="224"/>
    </location>
</feature>
<feature type="signal peptide" evidence="2">
    <location>
        <begin position="1"/>
        <end position="18"/>
    </location>
</feature>
<dbReference type="InterPro" id="IPR002035">
    <property type="entry name" value="VWF_A"/>
</dbReference>
<evidence type="ECO:0000313" key="5">
    <source>
        <dbReference type="Proteomes" id="UP001283361"/>
    </source>
</evidence>
<feature type="chain" id="PRO_5042148315" description="VWFA domain-containing protein" evidence="2">
    <location>
        <begin position="19"/>
        <end position="597"/>
    </location>
</feature>
<feature type="compositionally biased region" description="Polar residues" evidence="1">
    <location>
        <begin position="265"/>
        <end position="282"/>
    </location>
</feature>
<evidence type="ECO:0000256" key="2">
    <source>
        <dbReference type="SAM" id="SignalP"/>
    </source>
</evidence>
<dbReference type="CDD" id="cd01450">
    <property type="entry name" value="vWFA_subfamily_ECM"/>
    <property type="match status" value="2"/>
</dbReference>
<evidence type="ECO:0000259" key="3">
    <source>
        <dbReference type="PROSITE" id="PS50234"/>
    </source>
</evidence>
<dbReference type="PROSITE" id="PS50234">
    <property type="entry name" value="VWFA"/>
    <property type="match status" value="2"/>
</dbReference>
<dbReference type="InterPro" id="IPR050525">
    <property type="entry name" value="ECM_Assembly_Org"/>
</dbReference>
<protein>
    <recommendedName>
        <fullName evidence="3">VWFA domain-containing protein</fullName>
    </recommendedName>
</protein>
<proteinExistence type="predicted"/>
<accession>A0AAE1DZF2</accession>
<evidence type="ECO:0000313" key="4">
    <source>
        <dbReference type="EMBL" id="KAK3787228.1"/>
    </source>
</evidence>
<keyword evidence="5" id="KW-1185">Reference proteome</keyword>
<keyword evidence="2" id="KW-0732">Signal</keyword>
<dbReference type="Gene3D" id="3.40.50.410">
    <property type="entry name" value="von Willebrand factor, type A domain"/>
    <property type="match status" value="2"/>
</dbReference>
<evidence type="ECO:0000256" key="1">
    <source>
        <dbReference type="SAM" id="MobiDB-lite"/>
    </source>
</evidence>
<dbReference type="Proteomes" id="UP001283361">
    <property type="component" value="Unassembled WGS sequence"/>
</dbReference>
<reference evidence="4" key="1">
    <citation type="journal article" date="2023" name="G3 (Bethesda)">
        <title>A reference genome for the long-term kleptoplast-retaining sea slug Elysia crispata morphotype clarki.</title>
        <authorList>
            <person name="Eastman K.E."/>
            <person name="Pendleton A.L."/>
            <person name="Shaikh M.A."/>
            <person name="Suttiyut T."/>
            <person name="Ogas R."/>
            <person name="Tomko P."/>
            <person name="Gavelis G."/>
            <person name="Widhalm J.R."/>
            <person name="Wisecaver J.H."/>
        </authorList>
    </citation>
    <scope>NUCLEOTIDE SEQUENCE</scope>
    <source>
        <strain evidence="4">ECLA1</strain>
    </source>
</reference>
<comment type="caution">
    <text evidence="4">The sequence shown here is derived from an EMBL/GenBank/DDBJ whole genome shotgun (WGS) entry which is preliminary data.</text>
</comment>
<dbReference type="Pfam" id="PF00092">
    <property type="entry name" value="VWA"/>
    <property type="match status" value="2"/>
</dbReference>
<feature type="region of interest" description="Disordered" evidence="1">
    <location>
        <begin position="233"/>
        <end position="288"/>
    </location>
</feature>
<dbReference type="PANTHER" id="PTHR24020">
    <property type="entry name" value="COLLAGEN ALPHA"/>
    <property type="match status" value="1"/>
</dbReference>
<gene>
    <name evidence="4" type="ORF">RRG08_055951</name>
</gene>
<dbReference type="PRINTS" id="PR00453">
    <property type="entry name" value="VWFADOMAIN"/>
</dbReference>
<dbReference type="SMART" id="SM00327">
    <property type="entry name" value="VWA"/>
    <property type="match status" value="2"/>
</dbReference>
<dbReference type="PANTHER" id="PTHR24020:SF87">
    <property type="entry name" value="COLLAGEN ALPHA-1(VI) CHAIN-LIKE"/>
    <property type="match status" value="1"/>
</dbReference>
<dbReference type="AlphaFoldDB" id="A0AAE1DZF2"/>
<name>A0AAE1DZF2_9GAST</name>
<feature type="domain" description="VWFA" evidence="3">
    <location>
        <begin position="308"/>
        <end position="483"/>
    </location>
</feature>
<dbReference type="SUPFAM" id="SSF53300">
    <property type="entry name" value="vWA-like"/>
    <property type="match status" value="2"/>
</dbReference>
<organism evidence="4 5">
    <name type="scientific">Elysia crispata</name>
    <name type="common">lettuce slug</name>
    <dbReference type="NCBI Taxonomy" id="231223"/>
    <lineage>
        <taxon>Eukaryota</taxon>
        <taxon>Metazoa</taxon>
        <taxon>Spiralia</taxon>
        <taxon>Lophotrochozoa</taxon>
        <taxon>Mollusca</taxon>
        <taxon>Gastropoda</taxon>
        <taxon>Heterobranchia</taxon>
        <taxon>Euthyneura</taxon>
        <taxon>Panpulmonata</taxon>
        <taxon>Sacoglossa</taxon>
        <taxon>Placobranchoidea</taxon>
        <taxon>Plakobranchidae</taxon>
        <taxon>Elysia</taxon>
    </lineage>
</organism>